<keyword evidence="8" id="KW-0627">Porphyrin biosynthesis</keyword>
<dbReference type="PRINTS" id="PR00144">
    <property type="entry name" value="DALDHYDRTASE"/>
</dbReference>
<reference evidence="14 15" key="1">
    <citation type="submission" date="2019-03" db="EMBL/GenBank/DDBJ databases">
        <title>Comparative genomic analyses of the sweetpotato soil rot pathogen, Streptomyces ipomoeae.</title>
        <authorList>
            <person name="Ruschel Soares N."/>
            <person name="Badger J.H."/>
            <person name="Huguet-Tapia J.C."/>
            <person name="Clark C.A."/>
            <person name="Pettis G.S."/>
        </authorList>
    </citation>
    <scope>NUCLEOTIDE SEQUENCE [LARGE SCALE GENOMIC DNA]</scope>
    <source>
        <strain evidence="14 15">88-35</strain>
    </source>
</reference>
<keyword evidence="6" id="KW-0350">Heme biosynthesis</keyword>
<evidence type="ECO:0000256" key="6">
    <source>
        <dbReference type="ARBA" id="ARBA00023133"/>
    </source>
</evidence>
<dbReference type="PANTHER" id="PTHR11458:SF0">
    <property type="entry name" value="DELTA-AMINOLEVULINIC ACID DEHYDRATASE"/>
    <property type="match status" value="1"/>
</dbReference>
<dbReference type="RefSeq" id="WP_141582383.1">
    <property type="nucleotide sequence ID" value="NZ_JARAVA010000050.1"/>
</dbReference>
<evidence type="ECO:0000256" key="13">
    <source>
        <dbReference type="SAM" id="MobiDB-lite"/>
    </source>
</evidence>
<dbReference type="SMART" id="SM01004">
    <property type="entry name" value="ALAD"/>
    <property type="match status" value="1"/>
</dbReference>
<dbReference type="EMBL" id="SPAZ01000127">
    <property type="protein sequence ID" value="TQE34697.1"/>
    <property type="molecule type" value="Genomic_DNA"/>
</dbReference>
<evidence type="ECO:0000256" key="3">
    <source>
        <dbReference type="ARBA" id="ARBA00011823"/>
    </source>
</evidence>
<dbReference type="GO" id="GO:0006783">
    <property type="term" value="P:heme biosynthetic process"/>
    <property type="evidence" value="ECO:0007669"/>
    <property type="project" value="UniProtKB-KW"/>
</dbReference>
<dbReference type="GO" id="GO:0004655">
    <property type="term" value="F:porphobilinogen synthase activity"/>
    <property type="evidence" value="ECO:0007669"/>
    <property type="project" value="UniProtKB-EC"/>
</dbReference>
<organism evidence="14 15">
    <name type="scientific">Streptomyces ipomoeae</name>
    <dbReference type="NCBI Taxonomy" id="103232"/>
    <lineage>
        <taxon>Bacteria</taxon>
        <taxon>Bacillati</taxon>
        <taxon>Actinomycetota</taxon>
        <taxon>Actinomycetes</taxon>
        <taxon>Kitasatosporales</taxon>
        <taxon>Streptomycetaceae</taxon>
        <taxon>Streptomyces</taxon>
    </lineage>
</organism>
<dbReference type="SUPFAM" id="SSF51569">
    <property type="entry name" value="Aldolase"/>
    <property type="match status" value="1"/>
</dbReference>
<evidence type="ECO:0000256" key="12">
    <source>
        <dbReference type="RuleBase" id="RU004161"/>
    </source>
</evidence>
<dbReference type="GO" id="GO:0005829">
    <property type="term" value="C:cytosol"/>
    <property type="evidence" value="ECO:0007669"/>
    <property type="project" value="TreeGrafter"/>
</dbReference>
<name>A0AAE9B0K6_9ACTN</name>
<comment type="pathway">
    <text evidence="1">Porphyrin-containing compound metabolism; protoporphyrin-IX biosynthesis; coproporphyrinogen-III from 5-aminolevulinate: step 1/4.</text>
</comment>
<dbReference type="PANTHER" id="PTHR11458">
    <property type="entry name" value="DELTA-AMINOLEVULINIC ACID DEHYDRATASE"/>
    <property type="match status" value="1"/>
</dbReference>
<comment type="similarity">
    <text evidence="2 12">Belongs to the ALAD family.</text>
</comment>
<evidence type="ECO:0000256" key="7">
    <source>
        <dbReference type="ARBA" id="ARBA00023239"/>
    </source>
</evidence>
<gene>
    <name evidence="14" type="ORF">Sipo8835_14885</name>
</gene>
<dbReference type="AlphaFoldDB" id="A0AAE9B0K6"/>
<proteinExistence type="inferred from homology"/>
<sequence>MSVTAPPARTHGATSPLRSRPAVRRFLEGPPLDPADLSLVLLVTEEEVDRAMPTLTVAQLPAVMRQAKQLGIRSVKIFAESTQRDAAGEFSVVPDALMARAVRAAKDAEAEIAVMTETCLCSYTDTGFCYVTDRQGRPDIAATIDVTSRQAVTHVAAGADIVGPASMVVGTTKGAREALNAAGHESVSIMPHVIFWSSLYDGFRLTMGATPQAGSDREFQINPGKPEQFIDTALQLVGDGADMLLLEPAMFSADGSRSVHASGRRSRAALVPSEGRPCR</sequence>
<keyword evidence="7" id="KW-0456">Lyase</keyword>
<evidence type="ECO:0000256" key="2">
    <source>
        <dbReference type="ARBA" id="ARBA00008055"/>
    </source>
</evidence>
<comment type="caution">
    <text evidence="14">The sequence shown here is derived from an EMBL/GenBank/DDBJ whole genome shotgun (WGS) entry which is preliminary data.</text>
</comment>
<comment type="function">
    <text evidence="9">Catalyzes an early step in the biosynthesis of tetrapyrroles. Binds two molecules of 5-aminolevulinate per subunit, each at a distinct site, and catalyzes their condensation to form porphobilinogen.</text>
</comment>
<comment type="subunit">
    <text evidence="3">Homooctamer.</text>
</comment>
<dbReference type="Proteomes" id="UP000318720">
    <property type="component" value="Unassembled WGS sequence"/>
</dbReference>
<evidence type="ECO:0000256" key="11">
    <source>
        <dbReference type="ARBA" id="ARBA00047651"/>
    </source>
</evidence>
<protein>
    <recommendedName>
        <fullName evidence="5">Delta-aminolevulinic acid dehydratase</fullName>
        <ecNumber evidence="4">4.2.1.24</ecNumber>
    </recommendedName>
    <alternativeName>
        <fullName evidence="10">Porphobilinogen synthase</fullName>
    </alternativeName>
</protein>
<dbReference type="GO" id="GO:0008270">
    <property type="term" value="F:zinc ion binding"/>
    <property type="evidence" value="ECO:0007669"/>
    <property type="project" value="TreeGrafter"/>
</dbReference>
<evidence type="ECO:0000256" key="4">
    <source>
        <dbReference type="ARBA" id="ARBA00012053"/>
    </source>
</evidence>
<evidence type="ECO:0000313" key="15">
    <source>
        <dbReference type="Proteomes" id="UP000318720"/>
    </source>
</evidence>
<dbReference type="Pfam" id="PF00490">
    <property type="entry name" value="ALAD"/>
    <property type="match status" value="1"/>
</dbReference>
<evidence type="ECO:0000313" key="14">
    <source>
        <dbReference type="EMBL" id="TQE34697.1"/>
    </source>
</evidence>
<feature type="region of interest" description="Disordered" evidence="13">
    <location>
        <begin position="1"/>
        <end position="21"/>
    </location>
</feature>
<evidence type="ECO:0000256" key="1">
    <source>
        <dbReference type="ARBA" id="ARBA00004694"/>
    </source>
</evidence>
<evidence type="ECO:0000256" key="5">
    <source>
        <dbReference type="ARBA" id="ARBA00020771"/>
    </source>
</evidence>
<evidence type="ECO:0000256" key="9">
    <source>
        <dbReference type="ARBA" id="ARBA00025628"/>
    </source>
</evidence>
<dbReference type="Gene3D" id="3.20.20.70">
    <property type="entry name" value="Aldolase class I"/>
    <property type="match status" value="1"/>
</dbReference>
<accession>A0AAE9B0K6</accession>
<dbReference type="InterPro" id="IPR013785">
    <property type="entry name" value="Aldolase_TIM"/>
</dbReference>
<evidence type="ECO:0000256" key="10">
    <source>
        <dbReference type="ARBA" id="ARBA00032837"/>
    </source>
</evidence>
<comment type="catalytic activity">
    <reaction evidence="11">
        <text>2 5-aminolevulinate = porphobilinogen + 2 H2O + H(+)</text>
        <dbReference type="Rhea" id="RHEA:24064"/>
        <dbReference type="ChEBI" id="CHEBI:15377"/>
        <dbReference type="ChEBI" id="CHEBI:15378"/>
        <dbReference type="ChEBI" id="CHEBI:58126"/>
        <dbReference type="ChEBI" id="CHEBI:356416"/>
        <dbReference type="EC" id="4.2.1.24"/>
    </reaction>
</comment>
<dbReference type="EC" id="4.2.1.24" evidence="4"/>
<dbReference type="InterPro" id="IPR001731">
    <property type="entry name" value="ALAD"/>
</dbReference>
<evidence type="ECO:0000256" key="8">
    <source>
        <dbReference type="ARBA" id="ARBA00023244"/>
    </source>
</evidence>